<feature type="transmembrane region" description="Helical" evidence="6">
    <location>
        <begin position="153"/>
        <end position="177"/>
    </location>
</feature>
<reference evidence="7 8" key="1">
    <citation type="submission" date="2019-11" db="EMBL/GenBank/DDBJ databases">
        <title>Bacillus idriensis genome.</title>
        <authorList>
            <person name="Konopka E.N."/>
            <person name="Newman J.D."/>
        </authorList>
    </citation>
    <scope>NUCLEOTIDE SEQUENCE [LARGE SCALE GENOMIC DNA]</scope>
    <source>
        <strain evidence="7 8">DSM 19097</strain>
    </source>
</reference>
<gene>
    <name evidence="7" type="ORF">GJU41_18770</name>
</gene>
<keyword evidence="4 6" id="KW-1133">Transmembrane helix</keyword>
<evidence type="ECO:0000256" key="3">
    <source>
        <dbReference type="ARBA" id="ARBA00022692"/>
    </source>
</evidence>
<dbReference type="PANTHER" id="PTHR13353">
    <property type="entry name" value="TRANSMEMBRANE PROTEIN 19"/>
    <property type="match status" value="1"/>
</dbReference>
<evidence type="ECO:0000313" key="8">
    <source>
        <dbReference type="Proteomes" id="UP000441585"/>
    </source>
</evidence>
<sequence>MADHLFAILFILFISIAGLKLKSLTISGAIAAGFIGISIYAGFGFSGLVVLGIFFGSSSFWSKFKRDRKMSTSELLVKGDQRDAAQVLANGGVSALISIVHALMPFEGSFAVYSASVAAANADTWASEIGTLSKKMPRMIFTLKKVKKGTSGAVSPLGTGAAFAGAWLIGITAYAVFPVHEMDLLLIVLFGFTGNLIDTVLGASVQVYYQCPVCGLNTERYEHCQERSMKIRGFLNNDAVNFIAIFTAAFLALLVY</sequence>
<evidence type="ECO:0000256" key="2">
    <source>
        <dbReference type="ARBA" id="ARBA00009012"/>
    </source>
</evidence>
<keyword evidence="3 6" id="KW-0812">Transmembrane</keyword>
<organism evidence="7 8">
    <name type="scientific">Metabacillus idriensis</name>
    <dbReference type="NCBI Taxonomy" id="324768"/>
    <lineage>
        <taxon>Bacteria</taxon>
        <taxon>Bacillati</taxon>
        <taxon>Bacillota</taxon>
        <taxon>Bacilli</taxon>
        <taxon>Bacillales</taxon>
        <taxon>Bacillaceae</taxon>
        <taxon>Metabacillus</taxon>
    </lineage>
</organism>
<name>A0A6I2MHR1_9BACI</name>
<dbReference type="RefSeq" id="WP_070875539.1">
    <property type="nucleotide sequence ID" value="NZ_CAJFZX010000001.1"/>
</dbReference>
<evidence type="ECO:0000256" key="1">
    <source>
        <dbReference type="ARBA" id="ARBA00004141"/>
    </source>
</evidence>
<dbReference type="EMBL" id="WKKF01000007">
    <property type="protein sequence ID" value="MRX56011.1"/>
    <property type="molecule type" value="Genomic_DNA"/>
</dbReference>
<comment type="subcellular location">
    <subcellularLocation>
        <location evidence="1">Membrane</location>
        <topology evidence="1">Multi-pass membrane protein</topology>
    </subcellularLocation>
</comment>
<evidence type="ECO:0000256" key="4">
    <source>
        <dbReference type="ARBA" id="ARBA00022989"/>
    </source>
</evidence>
<accession>A0A6I2MHR1</accession>
<keyword evidence="5 6" id="KW-0472">Membrane</keyword>
<dbReference type="InterPro" id="IPR002794">
    <property type="entry name" value="DUF92_TMEM19"/>
</dbReference>
<evidence type="ECO:0000313" key="7">
    <source>
        <dbReference type="EMBL" id="MRX56011.1"/>
    </source>
</evidence>
<dbReference type="Pfam" id="PF01940">
    <property type="entry name" value="DUF92"/>
    <property type="match status" value="1"/>
</dbReference>
<feature type="transmembrane region" description="Helical" evidence="6">
    <location>
        <begin position="37"/>
        <end position="62"/>
    </location>
</feature>
<proteinExistence type="inferred from homology"/>
<dbReference type="Proteomes" id="UP000441585">
    <property type="component" value="Unassembled WGS sequence"/>
</dbReference>
<protein>
    <submittedName>
        <fullName evidence="7">DUF92 domain-containing protein</fullName>
    </submittedName>
</protein>
<comment type="similarity">
    <text evidence="2">Belongs to the TMEM19 family.</text>
</comment>
<dbReference type="AlphaFoldDB" id="A0A6I2MHR1"/>
<dbReference type="GO" id="GO:0016020">
    <property type="term" value="C:membrane"/>
    <property type="evidence" value="ECO:0007669"/>
    <property type="project" value="UniProtKB-SubCell"/>
</dbReference>
<keyword evidence="8" id="KW-1185">Reference proteome</keyword>
<evidence type="ECO:0000256" key="6">
    <source>
        <dbReference type="SAM" id="Phobius"/>
    </source>
</evidence>
<evidence type="ECO:0000256" key="5">
    <source>
        <dbReference type="ARBA" id="ARBA00023136"/>
    </source>
</evidence>
<dbReference type="PANTHER" id="PTHR13353:SF5">
    <property type="entry name" value="TRANSMEMBRANE PROTEIN 19"/>
    <property type="match status" value="1"/>
</dbReference>
<feature type="transmembrane region" description="Helical" evidence="6">
    <location>
        <begin position="239"/>
        <end position="255"/>
    </location>
</feature>
<comment type="caution">
    <text evidence="7">The sequence shown here is derived from an EMBL/GenBank/DDBJ whole genome shotgun (WGS) entry which is preliminary data.</text>
</comment>